<dbReference type="GO" id="GO:0016020">
    <property type="term" value="C:membrane"/>
    <property type="evidence" value="ECO:0007669"/>
    <property type="project" value="UniProtKB-SubCell"/>
</dbReference>
<accession>V3ZZU2</accession>
<feature type="transmembrane region" description="Helical" evidence="8">
    <location>
        <begin position="251"/>
        <end position="271"/>
    </location>
</feature>
<evidence type="ECO:0000256" key="6">
    <source>
        <dbReference type="ARBA" id="ARBA00023170"/>
    </source>
</evidence>
<dbReference type="InterPro" id="IPR000276">
    <property type="entry name" value="GPCR_Rhodpsn"/>
</dbReference>
<evidence type="ECO:0000256" key="1">
    <source>
        <dbReference type="ARBA" id="ARBA00004141"/>
    </source>
</evidence>
<dbReference type="Gene3D" id="1.20.1070.10">
    <property type="entry name" value="Rhodopsin 7-helix transmembrane proteins"/>
    <property type="match status" value="1"/>
</dbReference>
<dbReference type="EMBL" id="KB203049">
    <property type="protein sequence ID" value="ESO86521.1"/>
    <property type="molecule type" value="Genomic_DNA"/>
</dbReference>
<evidence type="ECO:0000256" key="7">
    <source>
        <dbReference type="ARBA" id="ARBA00023224"/>
    </source>
</evidence>
<feature type="transmembrane region" description="Helical" evidence="8">
    <location>
        <begin position="97"/>
        <end position="120"/>
    </location>
</feature>
<dbReference type="GeneID" id="20240513"/>
<dbReference type="CDD" id="cd00637">
    <property type="entry name" value="7tm_classA_rhodopsin-like"/>
    <property type="match status" value="1"/>
</dbReference>
<comment type="subcellular location">
    <subcellularLocation>
        <location evidence="1">Membrane</location>
        <topology evidence="1">Multi-pass membrane protein</topology>
    </subcellularLocation>
</comment>
<keyword evidence="11" id="KW-1185">Reference proteome</keyword>
<sequence>MEHVFRDTDKPQESDVRIARILLLMPRLVFLILVFVVGSVGNVIVLYVYHFKWRNSTFTLFVKVLALLDLLNCFTSTPAAIILVLGQDHVYVDTLCAITPFLSLYTSIVSGILFVIIAVQRYLGICKPLKVSFELPLAKKLCLFAISLGVLPSMLRLFLDSGLTYHVSFNDIKFNITMCVVTEESRLVPIYKVYMGVLALLFFAIFGTLILLYVLMWRKMFRHADQRTELFQNQQSVRNIRQCNANKYNSFKIFFAVTVVFLVSYLPHLTVLTVRTLDHDLTTVRRAFYDLAYYSPLWNNAANPLIYSFFSAEFRFQCRELFCSKCCRKEKCYNDTFRMQSMNQASRRTLHSIA</sequence>
<evidence type="ECO:0000313" key="10">
    <source>
        <dbReference type="EMBL" id="ESO86521.1"/>
    </source>
</evidence>
<dbReference type="PANTHER" id="PTHR24243">
    <property type="entry name" value="G-PROTEIN COUPLED RECEPTOR"/>
    <property type="match status" value="1"/>
</dbReference>
<dbReference type="PROSITE" id="PS50262">
    <property type="entry name" value="G_PROTEIN_RECEP_F1_2"/>
    <property type="match status" value="1"/>
</dbReference>
<dbReference type="SUPFAM" id="SSF81321">
    <property type="entry name" value="Family A G protein-coupled receptor-like"/>
    <property type="match status" value="1"/>
</dbReference>
<keyword evidence="4" id="KW-0297">G-protein coupled receptor</keyword>
<feature type="transmembrane region" description="Helical" evidence="8">
    <location>
        <begin position="141"/>
        <end position="159"/>
    </location>
</feature>
<dbReference type="GO" id="GO:0004930">
    <property type="term" value="F:G protein-coupled receptor activity"/>
    <property type="evidence" value="ECO:0007669"/>
    <property type="project" value="UniProtKB-KW"/>
</dbReference>
<evidence type="ECO:0000313" key="11">
    <source>
        <dbReference type="Proteomes" id="UP000030746"/>
    </source>
</evidence>
<feature type="domain" description="G-protein coupled receptors family 1 profile" evidence="9">
    <location>
        <begin position="41"/>
        <end position="307"/>
    </location>
</feature>
<reference evidence="10 11" key="1">
    <citation type="journal article" date="2013" name="Nature">
        <title>Insights into bilaterian evolution from three spiralian genomes.</title>
        <authorList>
            <person name="Simakov O."/>
            <person name="Marletaz F."/>
            <person name="Cho S.J."/>
            <person name="Edsinger-Gonzales E."/>
            <person name="Havlak P."/>
            <person name="Hellsten U."/>
            <person name="Kuo D.H."/>
            <person name="Larsson T."/>
            <person name="Lv J."/>
            <person name="Arendt D."/>
            <person name="Savage R."/>
            <person name="Osoegawa K."/>
            <person name="de Jong P."/>
            <person name="Grimwood J."/>
            <person name="Chapman J.A."/>
            <person name="Shapiro H."/>
            <person name="Aerts A."/>
            <person name="Otillar R.P."/>
            <person name="Terry A.Y."/>
            <person name="Boore J.L."/>
            <person name="Grigoriev I.V."/>
            <person name="Lindberg D.R."/>
            <person name="Seaver E.C."/>
            <person name="Weisblat D.A."/>
            <person name="Putnam N.H."/>
            <person name="Rokhsar D.S."/>
        </authorList>
    </citation>
    <scope>NUCLEOTIDE SEQUENCE [LARGE SCALE GENOMIC DNA]</scope>
</reference>
<dbReference type="OrthoDB" id="5969463at2759"/>
<feature type="transmembrane region" description="Helical" evidence="8">
    <location>
        <begin position="61"/>
        <end position="85"/>
    </location>
</feature>
<dbReference type="CTD" id="20240513"/>
<dbReference type="AlphaFoldDB" id="V3ZZU2"/>
<dbReference type="Proteomes" id="UP000030746">
    <property type="component" value="Unassembled WGS sequence"/>
</dbReference>
<evidence type="ECO:0000256" key="5">
    <source>
        <dbReference type="ARBA" id="ARBA00023136"/>
    </source>
</evidence>
<dbReference type="InterPro" id="IPR017452">
    <property type="entry name" value="GPCR_Rhodpsn_7TM"/>
</dbReference>
<dbReference type="RefSeq" id="XP_009062758.1">
    <property type="nucleotide sequence ID" value="XM_009064510.1"/>
</dbReference>
<keyword evidence="3 8" id="KW-1133">Transmembrane helix</keyword>
<organism evidence="10 11">
    <name type="scientific">Lottia gigantea</name>
    <name type="common">Giant owl limpet</name>
    <dbReference type="NCBI Taxonomy" id="225164"/>
    <lineage>
        <taxon>Eukaryota</taxon>
        <taxon>Metazoa</taxon>
        <taxon>Spiralia</taxon>
        <taxon>Lophotrochozoa</taxon>
        <taxon>Mollusca</taxon>
        <taxon>Gastropoda</taxon>
        <taxon>Patellogastropoda</taxon>
        <taxon>Lottioidea</taxon>
        <taxon>Lottiidae</taxon>
        <taxon>Lottia</taxon>
    </lineage>
</organism>
<evidence type="ECO:0000256" key="2">
    <source>
        <dbReference type="ARBA" id="ARBA00022692"/>
    </source>
</evidence>
<proteinExistence type="predicted"/>
<feature type="transmembrane region" description="Helical" evidence="8">
    <location>
        <begin position="28"/>
        <end position="49"/>
    </location>
</feature>
<keyword evidence="5 8" id="KW-0472">Membrane</keyword>
<evidence type="ECO:0000256" key="4">
    <source>
        <dbReference type="ARBA" id="ARBA00023040"/>
    </source>
</evidence>
<dbReference type="OMA" id="YKTHVIS"/>
<keyword evidence="2 8" id="KW-0812">Transmembrane</keyword>
<dbReference type="HOGENOM" id="CLU_035647_1_0_1"/>
<protein>
    <recommendedName>
        <fullName evidence="9">G-protein coupled receptors family 1 profile domain-containing protein</fullName>
    </recommendedName>
</protein>
<dbReference type="KEGG" id="lgi:LOTGIDRAFT_167044"/>
<dbReference type="PRINTS" id="PR00237">
    <property type="entry name" value="GPCRRHODOPSN"/>
</dbReference>
<keyword evidence="6" id="KW-0675">Receptor</keyword>
<dbReference type="PANTHER" id="PTHR24243:SF208">
    <property type="entry name" value="PYROKININ-1 RECEPTOR"/>
    <property type="match status" value="1"/>
</dbReference>
<evidence type="ECO:0000256" key="8">
    <source>
        <dbReference type="SAM" id="Phobius"/>
    </source>
</evidence>
<name>V3ZZU2_LOTGI</name>
<evidence type="ECO:0000259" key="9">
    <source>
        <dbReference type="PROSITE" id="PS50262"/>
    </source>
</evidence>
<evidence type="ECO:0000256" key="3">
    <source>
        <dbReference type="ARBA" id="ARBA00022989"/>
    </source>
</evidence>
<keyword evidence="7" id="KW-0807">Transducer</keyword>
<feature type="transmembrane region" description="Helical" evidence="8">
    <location>
        <begin position="193"/>
        <end position="217"/>
    </location>
</feature>
<dbReference type="Pfam" id="PF00001">
    <property type="entry name" value="7tm_1"/>
    <property type="match status" value="1"/>
</dbReference>
<gene>
    <name evidence="10" type="ORF">LOTGIDRAFT_167044</name>
</gene>